<keyword evidence="3" id="KW-0677">Repeat</keyword>
<dbReference type="InterPro" id="IPR041118">
    <property type="entry name" value="Rx_N"/>
</dbReference>
<evidence type="ECO:0000259" key="7">
    <source>
        <dbReference type="Pfam" id="PF00931"/>
    </source>
</evidence>
<comment type="similarity">
    <text evidence="1">Belongs to the disease resistance NB-LRR family.</text>
</comment>
<evidence type="ECO:0000259" key="10">
    <source>
        <dbReference type="Pfam" id="PF23598"/>
    </source>
</evidence>
<dbReference type="Pfam" id="PF00931">
    <property type="entry name" value="NB-ARC"/>
    <property type="match status" value="1"/>
</dbReference>
<dbReference type="GO" id="GO:0009626">
    <property type="term" value="P:plant-type hypersensitive response"/>
    <property type="evidence" value="ECO:0007669"/>
    <property type="project" value="UniProtKB-ARBA"/>
</dbReference>
<dbReference type="EMBL" id="OZ075117">
    <property type="protein sequence ID" value="CAL5079344.1"/>
    <property type="molecule type" value="Genomic_DNA"/>
</dbReference>
<keyword evidence="4" id="KW-0547">Nucleotide-binding</keyword>
<evidence type="ECO:0000313" key="12">
    <source>
        <dbReference type="Proteomes" id="UP001497457"/>
    </source>
</evidence>
<evidence type="ECO:0008006" key="13">
    <source>
        <dbReference type="Google" id="ProtNLM"/>
    </source>
</evidence>
<dbReference type="InterPro" id="IPR002182">
    <property type="entry name" value="NB-ARC"/>
</dbReference>
<dbReference type="PANTHER" id="PTHR23155:SF1201">
    <property type="entry name" value="OS02G0301800 PROTEIN"/>
    <property type="match status" value="1"/>
</dbReference>
<dbReference type="Pfam" id="PF18052">
    <property type="entry name" value="Rx_N"/>
    <property type="match status" value="1"/>
</dbReference>
<dbReference type="GO" id="GO:0042742">
    <property type="term" value="P:defense response to bacterium"/>
    <property type="evidence" value="ECO:0007669"/>
    <property type="project" value="UniProtKB-ARBA"/>
</dbReference>
<evidence type="ECO:0000259" key="9">
    <source>
        <dbReference type="Pfam" id="PF23559"/>
    </source>
</evidence>
<organism evidence="11 12">
    <name type="scientific">Urochloa decumbens</name>
    <dbReference type="NCBI Taxonomy" id="240449"/>
    <lineage>
        <taxon>Eukaryota</taxon>
        <taxon>Viridiplantae</taxon>
        <taxon>Streptophyta</taxon>
        <taxon>Embryophyta</taxon>
        <taxon>Tracheophyta</taxon>
        <taxon>Spermatophyta</taxon>
        <taxon>Magnoliopsida</taxon>
        <taxon>Liliopsida</taxon>
        <taxon>Poales</taxon>
        <taxon>Poaceae</taxon>
        <taxon>PACMAD clade</taxon>
        <taxon>Panicoideae</taxon>
        <taxon>Panicodae</taxon>
        <taxon>Paniceae</taxon>
        <taxon>Melinidinae</taxon>
        <taxon>Urochloa</taxon>
    </lineage>
</organism>
<keyword evidence="2" id="KW-0433">Leucine-rich repeat</keyword>
<dbReference type="SUPFAM" id="SSF52540">
    <property type="entry name" value="P-loop containing nucleoside triphosphate hydrolases"/>
    <property type="match status" value="1"/>
</dbReference>
<dbReference type="Pfam" id="PF23559">
    <property type="entry name" value="WHD_DRP"/>
    <property type="match status" value="1"/>
</dbReference>
<name>A0ABC9FQT0_9POAL</name>
<dbReference type="InterPro" id="IPR036388">
    <property type="entry name" value="WH-like_DNA-bd_sf"/>
</dbReference>
<dbReference type="InterPro" id="IPR038005">
    <property type="entry name" value="RX-like_CC"/>
</dbReference>
<dbReference type="GO" id="GO:0002758">
    <property type="term" value="P:innate immune response-activating signaling pathway"/>
    <property type="evidence" value="ECO:0007669"/>
    <property type="project" value="UniProtKB-ARBA"/>
</dbReference>
<dbReference type="InterPro" id="IPR042197">
    <property type="entry name" value="Apaf_helical"/>
</dbReference>
<dbReference type="InterPro" id="IPR027417">
    <property type="entry name" value="P-loop_NTPase"/>
</dbReference>
<dbReference type="AlphaFoldDB" id="A0ABC9FQT0"/>
<feature type="domain" description="Disease resistance R13L4/SHOC-2-like LRR" evidence="10">
    <location>
        <begin position="564"/>
        <end position="922"/>
    </location>
</feature>
<dbReference type="InterPro" id="IPR044974">
    <property type="entry name" value="Disease_R_plants"/>
</dbReference>
<keyword evidence="6" id="KW-0175">Coiled coil</keyword>
<dbReference type="Gene3D" id="1.20.5.4130">
    <property type="match status" value="1"/>
</dbReference>
<dbReference type="Proteomes" id="UP001497457">
    <property type="component" value="Chromosome 7b"/>
</dbReference>
<keyword evidence="5" id="KW-0611">Plant defense</keyword>
<evidence type="ECO:0000256" key="5">
    <source>
        <dbReference type="ARBA" id="ARBA00022821"/>
    </source>
</evidence>
<dbReference type="InterPro" id="IPR032675">
    <property type="entry name" value="LRR_dom_sf"/>
</dbReference>
<dbReference type="GO" id="GO:0000166">
    <property type="term" value="F:nucleotide binding"/>
    <property type="evidence" value="ECO:0007669"/>
    <property type="project" value="UniProtKB-KW"/>
</dbReference>
<dbReference type="Pfam" id="PF23598">
    <property type="entry name" value="LRR_14"/>
    <property type="match status" value="1"/>
</dbReference>
<keyword evidence="12" id="KW-1185">Reference proteome</keyword>
<dbReference type="PRINTS" id="PR00364">
    <property type="entry name" value="DISEASERSIST"/>
</dbReference>
<protein>
    <recommendedName>
        <fullName evidence="13">AAA+ ATPase domain-containing protein</fullName>
    </recommendedName>
</protein>
<dbReference type="SUPFAM" id="SSF52047">
    <property type="entry name" value="RNI-like"/>
    <property type="match status" value="1"/>
</dbReference>
<dbReference type="FunFam" id="1.10.10.10:FF:000322">
    <property type="entry name" value="Probable disease resistance protein At1g63360"/>
    <property type="match status" value="1"/>
</dbReference>
<dbReference type="CDD" id="cd14798">
    <property type="entry name" value="RX-CC_like"/>
    <property type="match status" value="1"/>
</dbReference>
<evidence type="ECO:0000256" key="1">
    <source>
        <dbReference type="ARBA" id="ARBA00008894"/>
    </source>
</evidence>
<accession>A0ABC9FQT0</accession>
<gene>
    <name evidence="11" type="ORF">URODEC1_LOCUS107562</name>
</gene>
<evidence type="ECO:0000256" key="2">
    <source>
        <dbReference type="ARBA" id="ARBA00022614"/>
    </source>
</evidence>
<feature type="domain" description="NB-ARC" evidence="7">
    <location>
        <begin position="175"/>
        <end position="342"/>
    </location>
</feature>
<reference evidence="11" key="1">
    <citation type="submission" date="2024-10" db="EMBL/GenBank/DDBJ databases">
        <authorList>
            <person name="Ryan C."/>
        </authorList>
    </citation>
    <scope>NUCLEOTIDE SEQUENCE [LARGE SCALE GENOMIC DNA]</scope>
</reference>
<evidence type="ECO:0000256" key="6">
    <source>
        <dbReference type="ARBA" id="ARBA00023054"/>
    </source>
</evidence>
<dbReference type="Gene3D" id="3.40.50.300">
    <property type="entry name" value="P-loop containing nucleotide triphosphate hydrolases"/>
    <property type="match status" value="1"/>
</dbReference>
<dbReference type="Gene3D" id="1.10.8.430">
    <property type="entry name" value="Helical domain of apoptotic protease-activating factors"/>
    <property type="match status" value="1"/>
</dbReference>
<sequence>MDIATGAMKTLLPKLGELLVGEFKLQKGVKGEIEVLKEELSSMNAALCKVSEVPAEQLDEVAKIWARDVRELSYDIEDAVDTFILQGMGQEPAKTFGFKGFIDRTINLLKKAMSNHQHHGVIKDIMKQVNMVNKRHKRYKVSDVAARRPIISTVDPRLEAMFTKATELIGIDGPKNELAKILVDEGSSSGQQPMIISIVGCGGLGKTTLANALLHDLKTKFDCQVFVSVSHNPDIKTILKNILGQLDEYANINEAWDVVQLINKIIKLHENKRFLCVIDDVWNEWAWDTVKFALQDAKHGSKIVITTRNKAVAEHAGGVVYELKPLSVDASRKLFNKRIFDIEDGCPPGLREVAGNILKKCDGVPLAIITTASLLASKPRHTREWENVNNSIGFGLEKSPAVEKMKNILNLSYNDLPFHLKTCLLSLSKYPEDKKIRKDVLIWSWIAEGFITEETRPAGTSLQVIGESYFIELINRSLIQPADIVDNDFHDGEVHACQVHDMVLELINQLSAEEGFVTTLLPDGQQAGTRTSAPQKKKKIRRLSLHYSNRSYASPEEIAHLSRVRSFAVFGDVDSIPPLSSFHVLRVLQLEDCSGLDNNHLNDLGELRHLMFLQLWRYSATRLPESIGKLESLATLDIRHARSSVVMLPMSSIKLQKLVRLFANRVRLPDGLALGNMRSLRELVAIDFTPEVIEEIGNLKELRVLRIVVNYPDMEDGTRNSWEHFLLSLQRCTNLQDLFIETNVTTECSLDSMQYVPSSLQRFMTSGMLMMAFPRWINSVTLSSLNTLSIQLCLDLLPHHLEMLAELPSLRFLRLWSAGIWKLQKLSIPSSACSFRCLRHFYFYSSWMILTFQPGAMPELQRLCLCFDPRLDRNNLDDLGLKNLHSLRHVVIKFLSVEPEDRQEAEAAIREDLKHSPNHPSLELLFLG</sequence>
<dbReference type="Gene3D" id="1.10.10.10">
    <property type="entry name" value="Winged helix-like DNA-binding domain superfamily/Winged helix DNA-binding domain"/>
    <property type="match status" value="1"/>
</dbReference>
<dbReference type="FunFam" id="3.40.50.300:FF:001091">
    <property type="entry name" value="Probable disease resistance protein At1g61300"/>
    <property type="match status" value="1"/>
</dbReference>
<dbReference type="Gene3D" id="3.80.10.10">
    <property type="entry name" value="Ribonuclease Inhibitor"/>
    <property type="match status" value="1"/>
</dbReference>
<dbReference type="PANTHER" id="PTHR23155">
    <property type="entry name" value="DISEASE RESISTANCE PROTEIN RP"/>
    <property type="match status" value="1"/>
</dbReference>
<proteinExistence type="inferred from homology"/>
<evidence type="ECO:0000313" key="11">
    <source>
        <dbReference type="EMBL" id="CAL5079344.1"/>
    </source>
</evidence>
<evidence type="ECO:0000256" key="4">
    <source>
        <dbReference type="ARBA" id="ARBA00022741"/>
    </source>
</evidence>
<dbReference type="InterPro" id="IPR055414">
    <property type="entry name" value="LRR_R13L4/SHOC2-like"/>
</dbReference>
<feature type="domain" description="Disease resistance protein winged helix" evidence="9">
    <location>
        <begin position="430"/>
        <end position="507"/>
    </location>
</feature>
<feature type="domain" description="Disease resistance N-terminal" evidence="8">
    <location>
        <begin position="7"/>
        <end position="91"/>
    </location>
</feature>
<evidence type="ECO:0000256" key="3">
    <source>
        <dbReference type="ARBA" id="ARBA00022737"/>
    </source>
</evidence>
<dbReference type="InterPro" id="IPR058922">
    <property type="entry name" value="WHD_DRP"/>
</dbReference>
<evidence type="ECO:0000259" key="8">
    <source>
        <dbReference type="Pfam" id="PF18052"/>
    </source>
</evidence>